<feature type="transmembrane region" description="Helical" evidence="1">
    <location>
        <begin position="423"/>
        <end position="444"/>
    </location>
</feature>
<evidence type="ECO:0000256" key="1">
    <source>
        <dbReference type="SAM" id="Phobius"/>
    </source>
</evidence>
<organism evidence="2 3">
    <name type="scientific">Trichoderma arundinaceum</name>
    <dbReference type="NCBI Taxonomy" id="490622"/>
    <lineage>
        <taxon>Eukaryota</taxon>
        <taxon>Fungi</taxon>
        <taxon>Dikarya</taxon>
        <taxon>Ascomycota</taxon>
        <taxon>Pezizomycotina</taxon>
        <taxon>Sordariomycetes</taxon>
        <taxon>Hypocreomycetidae</taxon>
        <taxon>Hypocreales</taxon>
        <taxon>Hypocreaceae</taxon>
        <taxon>Trichoderma</taxon>
    </lineage>
</organism>
<feature type="transmembrane region" description="Helical" evidence="1">
    <location>
        <begin position="223"/>
        <end position="243"/>
    </location>
</feature>
<dbReference type="EMBL" id="PXOA01000192">
    <property type="protein sequence ID" value="RFU78869.1"/>
    <property type="molecule type" value="Genomic_DNA"/>
</dbReference>
<reference evidence="2 3" key="1">
    <citation type="journal article" date="2018" name="PLoS Pathog.">
        <title>Evolution of structural diversity of trichothecenes, a family of toxins produced by plant pathogenic and entomopathogenic fungi.</title>
        <authorList>
            <person name="Proctor R.H."/>
            <person name="McCormick S.P."/>
            <person name="Kim H.S."/>
            <person name="Cardoza R.E."/>
            <person name="Stanley A.M."/>
            <person name="Lindo L."/>
            <person name="Kelly A."/>
            <person name="Brown D.W."/>
            <person name="Lee T."/>
            <person name="Vaughan M.M."/>
            <person name="Alexander N.J."/>
            <person name="Busman M."/>
            <person name="Gutierrez S."/>
        </authorList>
    </citation>
    <scope>NUCLEOTIDE SEQUENCE [LARGE SCALE GENOMIC DNA]</scope>
    <source>
        <strain evidence="2 3">IBT 40837</strain>
    </source>
</reference>
<feature type="transmembrane region" description="Helical" evidence="1">
    <location>
        <begin position="332"/>
        <end position="351"/>
    </location>
</feature>
<proteinExistence type="predicted"/>
<evidence type="ECO:0000313" key="2">
    <source>
        <dbReference type="EMBL" id="RFU78869.1"/>
    </source>
</evidence>
<keyword evidence="1" id="KW-1133">Transmembrane helix</keyword>
<dbReference type="Proteomes" id="UP000266272">
    <property type="component" value="Unassembled WGS sequence"/>
</dbReference>
<feature type="transmembrane region" description="Helical" evidence="1">
    <location>
        <begin position="191"/>
        <end position="216"/>
    </location>
</feature>
<feature type="transmembrane region" description="Helical" evidence="1">
    <location>
        <begin position="456"/>
        <end position="480"/>
    </location>
</feature>
<keyword evidence="1" id="KW-0812">Transmembrane</keyword>
<protein>
    <submittedName>
        <fullName evidence="2">Uncharacterized protein</fullName>
    </submittedName>
</protein>
<feature type="transmembrane region" description="Helical" evidence="1">
    <location>
        <begin position="297"/>
        <end position="320"/>
    </location>
</feature>
<dbReference type="AlphaFoldDB" id="A0A395NS65"/>
<name>A0A395NS65_TRIAR</name>
<feature type="transmembrane region" description="Helical" evidence="1">
    <location>
        <begin position="263"/>
        <end position="285"/>
    </location>
</feature>
<accession>A0A395NS65</accession>
<comment type="caution">
    <text evidence="2">The sequence shown here is derived from an EMBL/GenBank/DDBJ whole genome shotgun (WGS) entry which is preliminary data.</text>
</comment>
<gene>
    <name evidence="2" type="ORF">TARUN_3350</name>
</gene>
<dbReference type="OrthoDB" id="89349at2759"/>
<keyword evidence="3" id="KW-1185">Reference proteome</keyword>
<evidence type="ECO:0000313" key="3">
    <source>
        <dbReference type="Proteomes" id="UP000266272"/>
    </source>
</evidence>
<feature type="transmembrane region" description="Helical" evidence="1">
    <location>
        <begin position="146"/>
        <end position="163"/>
    </location>
</feature>
<sequence>MESRHAVCLLHASSSLSQWPDLKRPAAQPLHAASSVSGGDESNCACDKLHAPPLCSTTNSDLTQCLPNRLTPPPKFPSPPFSHAKGSISRKPLGGVNWLGQDGICRSSAHLISYSYCETLWVPAPVHSAELAAPARAKNMALSRGLYALPILLPAAVMMRSMAMGDPLSSVIDEAYSEGRYVLQDETSVPILRGLFGIPGFDYILARISIAFCQLIFNDDPRLWWQCSVFITDFAGLCVIMMLESLRNANKGTLFQTSVVPLLVAQFFALGNVAPYYFYFFYVFSPLKKYSTATARLIDRAGVVAILPTLLVVFFVPHLISLYHPDFEIRHLANWIWQVFPVFASILLFALSSAIRPFLDDRAEVAQRRNMMAFRVIGGVMITLSTFCYWNMLLRSPLSVSESFIPKYLIELPKSPLTSLLTIFQYDYIVSYTSVLLWLAYHFGDLKSAGVCQISWARILLSSVVIGCVGGPGVLTWVGWLTREEMMASVEHAKVT</sequence>
<feature type="transmembrane region" description="Helical" evidence="1">
    <location>
        <begin position="372"/>
        <end position="392"/>
    </location>
</feature>
<keyword evidence="1" id="KW-0472">Membrane</keyword>